<dbReference type="EMBL" id="DTQM01000118">
    <property type="protein sequence ID" value="HGC42800.1"/>
    <property type="molecule type" value="Genomic_DNA"/>
</dbReference>
<protein>
    <submittedName>
        <fullName evidence="7">Precorrin-3B C(17)-methyltransferase</fullName>
        <ecNumber evidence="7">2.1.1.131</ecNumber>
    </submittedName>
</protein>
<evidence type="ECO:0000256" key="4">
    <source>
        <dbReference type="ARBA" id="ARBA00022679"/>
    </source>
</evidence>
<dbReference type="InterPro" id="IPR035996">
    <property type="entry name" value="4pyrrol_Methylase_sf"/>
</dbReference>
<dbReference type="PANTHER" id="PTHR47036">
    <property type="entry name" value="COBALT-FACTOR III C(17)-METHYLTRANSFERASE-RELATED"/>
    <property type="match status" value="1"/>
</dbReference>
<keyword evidence="4 7" id="KW-0808">Transferase</keyword>
<dbReference type="Gene3D" id="3.40.1010.10">
    <property type="entry name" value="Cobalt-precorrin-4 Transmethylase, Domain 1"/>
    <property type="match status" value="1"/>
</dbReference>
<keyword evidence="2" id="KW-0169">Cobalamin biosynthesis</keyword>
<dbReference type="NCBIfam" id="TIGR01466">
    <property type="entry name" value="cobJ_cbiH"/>
    <property type="match status" value="1"/>
</dbReference>
<accession>A0A8J4H9L0</accession>
<dbReference type="GO" id="GO:0032259">
    <property type="term" value="P:methylation"/>
    <property type="evidence" value="ECO:0007669"/>
    <property type="project" value="UniProtKB-KW"/>
</dbReference>
<dbReference type="InterPro" id="IPR014776">
    <property type="entry name" value="4pyrrole_Mease_sub2"/>
</dbReference>
<proteinExistence type="predicted"/>
<dbReference type="InterPro" id="IPR014777">
    <property type="entry name" value="4pyrrole_Mease_sub1"/>
</dbReference>
<dbReference type="InterPro" id="IPR051810">
    <property type="entry name" value="Precorrin_MeTrfase"/>
</dbReference>
<evidence type="ECO:0000256" key="2">
    <source>
        <dbReference type="ARBA" id="ARBA00022573"/>
    </source>
</evidence>
<dbReference type="InterPro" id="IPR000878">
    <property type="entry name" value="4pyrrol_Mease"/>
</dbReference>
<feature type="domain" description="Tetrapyrrole methylase" evidence="6">
    <location>
        <begin position="4"/>
        <end position="213"/>
    </location>
</feature>
<dbReference type="Gene3D" id="3.30.950.10">
    <property type="entry name" value="Methyltransferase, Cobalt-precorrin-4 Transmethylase, Domain 2"/>
    <property type="match status" value="1"/>
</dbReference>
<dbReference type="PANTHER" id="PTHR47036:SF1">
    <property type="entry name" value="COBALT-FACTOR III C(17)-METHYLTRANSFERASE-RELATED"/>
    <property type="match status" value="1"/>
</dbReference>
<dbReference type="InterPro" id="IPR006363">
    <property type="entry name" value="Cbl_synth_CobJ/CibH_dom"/>
</dbReference>
<reference evidence="7" key="1">
    <citation type="journal article" date="2020" name="mSystems">
        <title>Genome- and Community-Level Interaction Insights into Carbon Utilization and Element Cycling Functions of Hydrothermarchaeota in Hydrothermal Sediment.</title>
        <authorList>
            <person name="Zhou Z."/>
            <person name="Liu Y."/>
            <person name="Xu W."/>
            <person name="Pan J."/>
            <person name="Luo Z.H."/>
            <person name="Li M."/>
        </authorList>
    </citation>
    <scope>NUCLEOTIDE SEQUENCE</scope>
    <source>
        <strain evidence="7">SpSt-997</strain>
    </source>
</reference>
<organism evidence="7">
    <name type="scientific">Acidicaldus sp</name>
    <dbReference type="NCBI Taxonomy" id="1872105"/>
    <lineage>
        <taxon>Bacteria</taxon>
        <taxon>Pseudomonadati</taxon>
        <taxon>Pseudomonadota</taxon>
        <taxon>Alphaproteobacteria</taxon>
        <taxon>Acetobacterales</taxon>
        <taxon>Acetobacteraceae</taxon>
        <taxon>Acidicaldus</taxon>
    </lineage>
</organism>
<evidence type="ECO:0000256" key="5">
    <source>
        <dbReference type="ARBA" id="ARBA00022691"/>
    </source>
</evidence>
<evidence type="ECO:0000256" key="3">
    <source>
        <dbReference type="ARBA" id="ARBA00022603"/>
    </source>
</evidence>
<dbReference type="GO" id="GO:0009236">
    <property type="term" value="P:cobalamin biosynthetic process"/>
    <property type="evidence" value="ECO:0007669"/>
    <property type="project" value="UniProtKB-UniPathway"/>
</dbReference>
<evidence type="ECO:0000256" key="1">
    <source>
        <dbReference type="ARBA" id="ARBA00004953"/>
    </source>
</evidence>
<dbReference type="CDD" id="cd11646">
    <property type="entry name" value="Precorrin_3B_C17_MT"/>
    <property type="match status" value="1"/>
</dbReference>
<dbReference type="GO" id="GO:0030789">
    <property type="term" value="F:precorrin-3B C17-methyltransferase activity"/>
    <property type="evidence" value="ECO:0007669"/>
    <property type="project" value="UniProtKB-EC"/>
</dbReference>
<evidence type="ECO:0000259" key="6">
    <source>
        <dbReference type="Pfam" id="PF00590"/>
    </source>
</evidence>
<gene>
    <name evidence="7" type="primary">cobJ</name>
    <name evidence="7" type="ORF">ENY07_06220</name>
</gene>
<evidence type="ECO:0000313" key="7">
    <source>
        <dbReference type="EMBL" id="HGC42800.1"/>
    </source>
</evidence>
<keyword evidence="3 7" id="KW-0489">Methyltransferase</keyword>
<sequence>MSGRLVIVGLGPGAPGLLTHDAEAALAGASDILGYGPYLARLSPLPGQRLHASGNRQELDRARAALGLAASGKNVALVSGGDSGVFAMASAVFEAIENGEAAWRALDVEVIPGITAMLAASARLGAPLGHDFCAISLSDNLKPWSLVENRLRHAALGDFVIALYNPASRARPWQLGAAFDLLRGILPPTVPVAFAQAISRPEERIEIFSLATADPERADMRTLVIIGARASRLIARPALIERPAARPWLYTPRRASSA</sequence>
<keyword evidence="5" id="KW-0949">S-adenosyl-L-methionine</keyword>
<comment type="caution">
    <text evidence="7">The sequence shown here is derived from an EMBL/GenBank/DDBJ whole genome shotgun (WGS) entry which is preliminary data.</text>
</comment>
<dbReference type="SUPFAM" id="SSF53790">
    <property type="entry name" value="Tetrapyrrole methylase"/>
    <property type="match status" value="1"/>
</dbReference>
<name>A0A8J4H9L0_9PROT</name>
<dbReference type="AlphaFoldDB" id="A0A8J4H9L0"/>
<dbReference type="EC" id="2.1.1.131" evidence="7"/>
<dbReference type="UniPathway" id="UPA00148"/>
<dbReference type="Pfam" id="PF00590">
    <property type="entry name" value="TP_methylase"/>
    <property type="match status" value="1"/>
</dbReference>
<comment type="pathway">
    <text evidence="1">Cofactor biosynthesis; adenosylcobalamin biosynthesis.</text>
</comment>